<dbReference type="Proteomes" id="UP000479293">
    <property type="component" value="Unassembled WGS sequence"/>
</dbReference>
<feature type="transmembrane region" description="Helical" evidence="1">
    <location>
        <begin position="28"/>
        <end position="51"/>
    </location>
</feature>
<gene>
    <name evidence="2" type="ORF">GBK04_24495</name>
</gene>
<evidence type="ECO:0000313" key="2">
    <source>
        <dbReference type="EMBL" id="MPR36413.1"/>
    </source>
</evidence>
<evidence type="ECO:0000256" key="1">
    <source>
        <dbReference type="SAM" id="Phobius"/>
    </source>
</evidence>
<keyword evidence="3" id="KW-1185">Reference proteome</keyword>
<name>A0A7C9FZF9_9BACT</name>
<comment type="caution">
    <text evidence="2">The sequence shown here is derived from an EMBL/GenBank/DDBJ whole genome shotgun (WGS) entry which is preliminary data.</text>
</comment>
<keyword evidence="1" id="KW-0472">Membrane</keyword>
<protein>
    <recommendedName>
        <fullName evidence="4">SH3 domain-containing protein</fullName>
    </recommendedName>
</protein>
<dbReference type="RefSeq" id="WP_152764288.1">
    <property type="nucleotide sequence ID" value="NZ_WHLY01000002.1"/>
</dbReference>
<dbReference type="EMBL" id="WHLY01000002">
    <property type="protein sequence ID" value="MPR36413.1"/>
    <property type="molecule type" value="Genomic_DNA"/>
</dbReference>
<keyword evidence="1" id="KW-0812">Transmembrane</keyword>
<evidence type="ECO:0000313" key="3">
    <source>
        <dbReference type="Proteomes" id="UP000479293"/>
    </source>
</evidence>
<reference evidence="2 3" key="1">
    <citation type="submission" date="2019-10" db="EMBL/GenBank/DDBJ databases">
        <title>Draft Genome Sequence of Cytophagaceae sp. SJW1-29.</title>
        <authorList>
            <person name="Choi A."/>
        </authorList>
    </citation>
    <scope>NUCLEOTIDE SEQUENCE [LARGE SCALE GENOMIC DNA]</scope>
    <source>
        <strain evidence="2 3">SJW1-29</strain>
    </source>
</reference>
<feature type="transmembrane region" description="Helical" evidence="1">
    <location>
        <begin position="63"/>
        <end position="82"/>
    </location>
</feature>
<proteinExistence type="predicted"/>
<sequence length="143" mass="16677">MNQIALANNLEGYQFNDFSYFLIFYRRYGGYIPILLLTLGVYVVAVMIIKLRNGEKIQKRHKWATIFYLTALFGLLNIPNNYTTGVIRNELSFIRSFPSAAAPVVDVIRRGNKLTIIGTRDHWNRVIWEGRIVFIKQSDMWTI</sequence>
<dbReference type="AlphaFoldDB" id="A0A7C9FZF9"/>
<accession>A0A7C9FZF9</accession>
<keyword evidence="1" id="KW-1133">Transmembrane helix</keyword>
<evidence type="ECO:0008006" key="4">
    <source>
        <dbReference type="Google" id="ProtNLM"/>
    </source>
</evidence>
<organism evidence="2 3">
    <name type="scientific">Salmonirosea aquatica</name>
    <dbReference type="NCBI Taxonomy" id="2654236"/>
    <lineage>
        <taxon>Bacteria</taxon>
        <taxon>Pseudomonadati</taxon>
        <taxon>Bacteroidota</taxon>
        <taxon>Cytophagia</taxon>
        <taxon>Cytophagales</taxon>
        <taxon>Spirosomataceae</taxon>
        <taxon>Salmonirosea</taxon>
    </lineage>
</organism>